<dbReference type="EMBL" id="JAAMPC010000014">
    <property type="protein sequence ID" value="KAG2266167.1"/>
    <property type="molecule type" value="Genomic_DNA"/>
</dbReference>
<name>A0A8X7Q9W9_BRACI</name>
<gene>
    <name evidence="2" type="ORF">Bca52824_073246</name>
</gene>
<dbReference type="Proteomes" id="UP000886595">
    <property type="component" value="Unassembled WGS sequence"/>
</dbReference>
<protein>
    <submittedName>
        <fullName evidence="2">Uncharacterized protein</fullName>
    </submittedName>
</protein>
<evidence type="ECO:0000313" key="3">
    <source>
        <dbReference type="Proteomes" id="UP000886595"/>
    </source>
</evidence>
<organism evidence="2 3">
    <name type="scientific">Brassica carinata</name>
    <name type="common">Ethiopian mustard</name>
    <name type="synonym">Abyssinian cabbage</name>
    <dbReference type="NCBI Taxonomy" id="52824"/>
    <lineage>
        <taxon>Eukaryota</taxon>
        <taxon>Viridiplantae</taxon>
        <taxon>Streptophyta</taxon>
        <taxon>Embryophyta</taxon>
        <taxon>Tracheophyta</taxon>
        <taxon>Spermatophyta</taxon>
        <taxon>Magnoliopsida</taxon>
        <taxon>eudicotyledons</taxon>
        <taxon>Gunneridae</taxon>
        <taxon>Pentapetalae</taxon>
        <taxon>rosids</taxon>
        <taxon>malvids</taxon>
        <taxon>Brassicales</taxon>
        <taxon>Brassicaceae</taxon>
        <taxon>Brassiceae</taxon>
        <taxon>Brassica</taxon>
    </lineage>
</organism>
<evidence type="ECO:0000256" key="1">
    <source>
        <dbReference type="SAM" id="MobiDB-lite"/>
    </source>
</evidence>
<feature type="compositionally biased region" description="Basic residues" evidence="1">
    <location>
        <begin position="84"/>
        <end position="93"/>
    </location>
</feature>
<accession>A0A8X7Q9W9</accession>
<proteinExistence type="predicted"/>
<feature type="region of interest" description="Disordered" evidence="1">
    <location>
        <begin position="80"/>
        <end position="103"/>
    </location>
</feature>
<reference evidence="2 3" key="1">
    <citation type="submission" date="2020-02" db="EMBL/GenBank/DDBJ databases">
        <authorList>
            <person name="Ma Q."/>
            <person name="Huang Y."/>
            <person name="Song X."/>
            <person name="Pei D."/>
        </authorList>
    </citation>
    <scope>NUCLEOTIDE SEQUENCE [LARGE SCALE GENOMIC DNA]</scope>
    <source>
        <strain evidence="2">Sxm20200214</strain>
        <tissue evidence="2">Leaf</tissue>
    </source>
</reference>
<keyword evidence="3" id="KW-1185">Reference proteome</keyword>
<evidence type="ECO:0000313" key="2">
    <source>
        <dbReference type="EMBL" id="KAG2266167.1"/>
    </source>
</evidence>
<dbReference type="AlphaFoldDB" id="A0A8X7Q9W9"/>
<comment type="caution">
    <text evidence="2">The sequence shown here is derived from an EMBL/GenBank/DDBJ whole genome shotgun (WGS) entry which is preliminary data.</text>
</comment>
<sequence length="103" mass="11297">MPVEGLRVKFWMCLHAPTGSRRPLLHLHRIAPSRGCPRALGCTASKSVEPSHALSSDSCRVSHLSKGSLSLRIQCLSNGEVGGKKRQKQKKSHIFGSGQRRVE</sequence>